<dbReference type="CDD" id="cd06587">
    <property type="entry name" value="VOC"/>
    <property type="match status" value="1"/>
</dbReference>
<organism evidence="1 2">
    <name type="scientific">Leptospira brenneri</name>
    <dbReference type="NCBI Taxonomy" id="2023182"/>
    <lineage>
        <taxon>Bacteria</taxon>
        <taxon>Pseudomonadati</taxon>
        <taxon>Spirochaetota</taxon>
        <taxon>Spirochaetia</taxon>
        <taxon>Leptospirales</taxon>
        <taxon>Leptospiraceae</taxon>
        <taxon>Leptospira</taxon>
    </lineage>
</organism>
<dbReference type="SUPFAM" id="SSF54593">
    <property type="entry name" value="Glyoxalase/Bleomycin resistance protein/Dihydroxybiphenyl dioxygenase"/>
    <property type="match status" value="1"/>
</dbReference>
<dbReference type="EMBL" id="RQFP01000008">
    <property type="protein sequence ID" value="TGK92935.1"/>
    <property type="molecule type" value="Genomic_DNA"/>
</dbReference>
<evidence type="ECO:0000313" key="2">
    <source>
        <dbReference type="Proteomes" id="UP000297891"/>
    </source>
</evidence>
<keyword evidence="2" id="KW-1185">Reference proteome</keyword>
<dbReference type="Proteomes" id="UP000297891">
    <property type="component" value="Unassembled WGS sequence"/>
</dbReference>
<name>A0A5F1Z8B8_9LEPT</name>
<dbReference type="RefSeq" id="WP_135676951.1">
    <property type="nucleotide sequence ID" value="NZ_RQFP01000008.1"/>
</dbReference>
<proteinExistence type="predicted"/>
<sequence length="114" mass="13138">MIHHIAIGTPNPSNLAEFYLRIPGAKKTREFHYPSGLLRSIWIEFGSIILMLEEGEKSSPRALVFSFNENDKSSWIQFLNQIEIQNKTDYTVYFLDPDGNLLGLSQYPEKLTVF</sequence>
<protein>
    <submittedName>
        <fullName evidence="1">VOC family protein</fullName>
    </submittedName>
</protein>
<dbReference type="InterPro" id="IPR029068">
    <property type="entry name" value="Glyas_Bleomycin-R_OHBP_Dase"/>
</dbReference>
<dbReference type="OrthoDB" id="341541at2"/>
<dbReference type="Gene3D" id="3.10.180.10">
    <property type="entry name" value="2,3-Dihydroxybiphenyl 1,2-Dioxygenase, domain 1"/>
    <property type="match status" value="1"/>
</dbReference>
<reference evidence="1" key="1">
    <citation type="journal article" date="2019" name="PLoS Negl. Trop. Dis.">
        <title>Revisiting the worldwide diversity of Leptospira species in the environment.</title>
        <authorList>
            <person name="Vincent A.T."/>
            <person name="Schiettekatte O."/>
            <person name="Bourhy P."/>
            <person name="Veyrier F.J."/>
            <person name="Picardeau M."/>
        </authorList>
    </citation>
    <scope>NUCLEOTIDE SEQUENCE [LARGE SCALE GENOMIC DNA]</scope>
    <source>
        <strain evidence="1">201800277</strain>
    </source>
</reference>
<dbReference type="AlphaFoldDB" id="A0A5F1Z8B8"/>
<gene>
    <name evidence="1" type="ORF">EHQ30_11930</name>
</gene>
<evidence type="ECO:0000313" key="1">
    <source>
        <dbReference type="EMBL" id="TGK92935.1"/>
    </source>
</evidence>
<accession>A0A5F1Z8B8</accession>
<comment type="caution">
    <text evidence="1">The sequence shown here is derived from an EMBL/GenBank/DDBJ whole genome shotgun (WGS) entry which is preliminary data.</text>
</comment>